<dbReference type="EMBL" id="CAGS01000196">
    <property type="protein sequence ID" value="CCF83823.1"/>
    <property type="molecule type" value="Genomic_DNA"/>
</dbReference>
<evidence type="ECO:0000259" key="9">
    <source>
        <dbReference type="Pfam" id="PF00483"/>
    </source>
</evidence>
<keyword evidence="5" id="KW-0548">Nucleotidyltransferase</keyword>
<comment type="similarity">
    <text evidence="2">Belongs to the glucose-1-phosphate thymidylyltransferase family.</text>
</comment>
<protein>
    <recommendedName>
        <fullName evidence="3">glucose-1-phosphate thymidylyltransferase</fullName>
        <ecNumber evidence="3">2.7.7.24</ecNumber>
    </recommendedName>
</protein>
<evidence type="ECO:0000256" key="5">
    <source>
        <dbReference type="ARBA" id="ARBA00022695"/>
    </source>
</evidence>
<dbReference type="InterPro" id="IPR029044">
    <property type="entry name" value="Nucleotide-diphossugar_trans"/>
</dbReference>
<dbReference type="InterPro" id="IPR005835">
    <property type="entry name" value="NTP_transferase_dom"/>
</dbReference>
<evidence type="ECO:0000256" key="2">
    <source>
        <dbReference type="ARBA" id="ARBA00010480"/>
    </source>
</evidence>
<evidence type="ECO:0000256" key="1">
    <source>
        <dbReference type="ARBA" id="ARBA00001946"/>
    </source>
</evidence>
<organism evidence="10 11">
    <name type="scientific">Nitrolancea hollandica Lb</name>
    <dbReference type="NCBI Taxonomy" id="1129897"/>
    <lineage>
        <taxon>Bacteria</taxon>
        <taxon>Pseudomonadati</taxon>
        <taxon>Thermomicrobiota</taxon>
        <taxon>Thermomicrobia</taxon>
        <taxon>Sphaerobacterales</taxon>
        <taxon>Sphaerobacterineae</taxon>
        <taxon>Sphaerobacteraceae</taxon>
        <taxon>Nitrolancea</taxon>
    </lineage>
</organism>
<comment type="caution">
    <text evidence="10">The sequence shown here is derived from an EMBL/GenBank/DDBJ whole genome shotgun (WGS) entry which is preliminary data.</text>
</comment>
<comment type="catalytic activity">
    <reaction evidence="8">
        <text>dTTP + alpha-D-glucose 1-phosphate + H(+) = dTDP-alpha-D-glucose + diphosphate</text>
        <dbReference type="Rhea" id="RHEA:15225"/>
        <dbReference type="ChEBI" id="CHEBI:15378"/>
        <dbReference type="ChEBI" id="CHEBI:33019"/>
        <dbReference type="ChEBI" id="CHEBI:37568"/>
        <dbReference type="ChEBI" id="CHEBI:57477"/>
        <dbReference type="ChEBI" id="CHEBI:58601"/>
        <dbReference type="EC" id="2.7.7.24"/>
    </reaction>
</comment>
<dbReference type="OrthoDB" id="9803871at2"/>
<evidence type="ECO:0000313" key="10">
    <source>
        <dbReference type="EMBL" id="CCF83823.1"/>
    </source>
</evidence>
<dbReference type="Gene3D" id="3.90.550.10">
    <property type="entry name" value="Spore Coat Polysaccharide Biosynthesis Protein SpsA, Chain A"/>
    <property type="match status" value="1"/>
</dbReference>
<evidence type="ECO:0000256" key="7">
    <source>
        <dbReference type="ARBA" id="ARBA00022842"/>
    </source>
</evidence>
<sequence>MKGIILAGGIGSRLFPLTHATNKHLLPIYDQPMIYYPIATLVNAGIDDIIIVTGGPHAGHFLRVLRNGKQLGIRHLEYTYQEQEGGIAEALGLCQEFVDGDDLCVILGDNTTDADIRPAVEDFSGGALLFLSKVPDPQRFGCPVFDPDDPGRILRIEEKPRRPASDYAVTGLYLFDSHVFDYIARLKPSDRGELEITDVNNFYLEDGRLAWTELEGFWSDAGTFESLHRSSRFWAERRGWGKSATPAAQHSHMGAV</sequence>
<keyword evidence="4" id="KW-0808">Transferase</keyword>
<evidence type="ECO:0000256" key="3">
    <source>
        <dbReference type="ARBA" id="ARBA00012461"/>
    </source>
</evidence>
<dbReference type="Proteomes" id="UP000004221">
    <property type="component" value="Unassembled WGS sequence"/>
</dbReference>
<reference evidence="10 11" key="1">
    <citation type="journal article" date="2012" name="ISME J.">
        <title>Nitrification expanded: discovery, physiology and genomics of a nitrite-oxidizing bacterium from the phylum Chloroflexi.</title>
        <authorList>
            <person name="Sorokin D.Y."/>
            <person name="Lucker S."/>
            <person name="Vejmelkova D."/>
            <person name="Kostrikina N.A."/>
            <person name="Kleerebezem R."/>
            <person name="Rijpstra W.I."/>
            <person name="Damste J.S."/>
            <person name="Le Paslier D."/>
            <person name="Muyzer G."/>
            <person name="Wagner M."/>
            <person name="van Loosdrecht M.C."/>
            <person name="Daims H."/>
        </authorList>
    </citation>
    <scope>NUCLEOTIDE SEQUENCE [LARGE SCALE GENOMIC DNA]</scope>
    <source>
        <strain evidence="11">none</strain>
    </source>
</reference>
<dbReference type="InterPro" id="IPR005907">
    <property type="entry name" value="G1P_thy_trans_s"/>
</dbReference>
<dbReference type="RefSeq" id="WP_008477464.1">
    <property type="nucleotide sequence ID" value="NZ_CAGS01000196.1"/>
</dbReference>
<evidence type="ECO:0000256" key="6">
    <source>
        <dbReference type="ARBA" id="ARBA00022723"/>
    </source>
</evidence>
<dbReference type="EC" id="2.7.7.24" evidence="3"/>
<accession>I4EGL1</accession>
<dbReference type="Pfam" id="PF00483">
    <property type="entry name" value="NTP_transferase"/>
    <property type="match status" value="1"/>
</dbReference>
<dbReference type="PANTHER" id="PTHR43532:SF1">
    <property type="entry name" value="GLUCOSE-1-PHOSPHATE THYMIDYLYLTRANSFERASE 1"/>
    <property type="match status" value="1"/>
</dbReference>
<gene>
    <name evidence="10" type="primary">spsI</name>
    <name evidence="10" type="ORF">NITHO_2750009</name>
</gene>
<dbReference type="SUPFAM" id="SSF53448">
    <property type="entry name" value="Nucleotide-diphospho-sugar transferases"/>
    <property type="match status" value="1"/>
</dbReference>
<evidence type="ECO:0000313" key="11">
    <source>
        <dbReference type="Proteomes" id="UP000004221"/>
    </source>
</evidence>
<dbReference type="GO" id="GO:0008879">
    <property type="term" value="F:glucose-1-phosphate thymidylyltransferase activity"/>
    <property type="evidence" value="ECO:0007669"/>
    <property type="project" value="UniProtKB-EC"/>
</dbReference>
<evidence type="ECO:0000256" key="8">
    <source>
        <dbReference type="ARBA" id="ARBA00049336"/>
    </source>
</evidence>
<keyword evidence="6" id="KW-0479">Metal-binding</keyword>
<proteinExistence type="inferred from homology"/>
<dbReference type="PANTHER" id="PTHR43532">
    <property type="entry name" value="GLUCOSE-1-PHOSPHATE THYMIDYLYLTRANSFERASE"/>
    <property type="match status" value="1"/>
</dbReference>
<feature type="domain" description="Nucleotidyl transferase" evidence="9">
    <location>
        <begin position="2"/>
        <end position="234"/>
    </location>
</feature>
<comment type="cofactor">
    <cofactor evidence="1">
        <name>Mg(2+)</name>
        <dbReference type="ChEBI" id="CHEBI:18420"/>
    </cofactor>
</comment>
<evidence type="ECO:0000256" key="4">
    <source>
        <dbReference type="ARBA" id="ARBA00022679"/>
    </source>
</evidence>
<keyword evidence="7" id="KW-0460">Magnesium</keyword>
<name>I4EGL1_9BACT</name>
<keyword evidence="11" id="KW-1185">Reference proteome</keyword>
<dbReference type="AlphaFoldDB" id="I4EGL1"/>
<dbReference type="GO" id="GO:0046872">
    <property type="term" value="F:metal ion binding"/>
    <property type="evidence" value="ECO:0007669"/>
    <property type="project" value="UniProtKB-KW"/>
</dbReference>